<feature type="domain" description="DUF4817" evidence="1">
    <location>
        <begin position="7"/>
        <end position="54"/>
    </location>
</feature>
<accession>A0A8X6XTB6</accession>
<protein>
    <submittedName>
        <fullName evidence="2">DUF4817 domain-containing protein</fullName>
    </submittedName>
</protein>
<dbReference type="InterPro" id="IPR032135">
    <property type="entry name" value="DUF4817"/>
</dbReference>
<dbReference type="OrthoDB" id="6611281at2759"/>
<dbReference type="EMBL" id="BMAV01012860">
    <property type="protein sequence ID" value="GFY59842.1"/>
    <property type="molecule type" value="Genomic_DNA"/>
</dbReference>
<dbReference type="AlphaFoldDB" id="A0A8X6XTB6"/>
<keyword evidence="3" id="KW-1185">Reference proteome</keyword>
<gene>
    <name evidence="2" type="primary">C0J52_12724</name>
    <name evidence="2" type="ORF">TNIN_122391</name>
</gene>
<evidence type="ECO:0000259" key="1">
    <source>
        <dbReference type="Pfam" id="PF16087"/>
    </source>
</evidence>
<sequence length="98" mass="11276">MTPTKPQQAFCVVEYAKTMSVITIQSNFRRQFGVDPLDKNSIKRWHTQLMETGCLCKGTGLPHSEETVDRVRQSFLGLSPVAFRSIFTTLYHWVPRTK</sequence>
<reference evidence="2" key="1">
    <citation type="submission" date="2020-08" db="EMBL/GenBank/DDBJ databases">
        <title>Multicomponent nature underlies the extraordinary mechanical properties of spider dragline silk.</title>
        <authorList>
            <person name="Kono N."/>
            <person name="Nakamura H."/>
            <person name="Mori M."/>
            <person name="Yoshida Y."/>
            <person name="Ohtoshi R."/>
            <person name="Malay A.D."/>
            <person name="Moran D.A.P."/>
            <person name="Tomita M."/>
            <person name="Numata K."/>
            <person name="Arakawa K."/>
        </authorList>
    </citation>
    <scope>NUCLEOTIDE SEQUENCE</scope>
</reference>
<dbReference type="Pfam" id="PF16087">
    <property type="entry name" value="DUF4817"/>
    <property type="match status" value="1"/>
</dbReference>
<dbReference type="Proteomes" id="UP000886998">
    <property type="component" value="Unassembled WGS sequence"/>
</dbReference>
<name>A0A8X6XTB6_9ARAC</name>
<organism evidence="2 3">
    <name type="scientific">Trichonephila inaurata madagascariensis</name>
    <dbReference type="NCBI Taxonomy" id="2747483"/>
    <lineage>
        <taxon>Eukaryota</taxon>
        <taxon>Metazoa</taxon>
        <taxon>Ecdysozoa</taxon>
        <taxon>Arthropoda</taxon>
        <taxon>Chelicerata</taxon>
        <taxon>Arachnida</taxon>
        <taxon>Araneae</taxon>
        <taxon>Araneomorphae</taxon>
        <taxon>Entelegynae</taxon>
        <taxon>Araneoidea</taxon>
        <taxon>Nephilidae</taxon>
        <taxon>Trichonephila</taxon>
        <taxon>Trichonephila inaurata</taxon>
    </lineage>
</organism>
<evidence type="ECO:0000313" key="2">
    <source>
        <dbReference type="EMBL" id="GFY59842.1"/>
    </source>
</evidence>
<evidence type="ECO:0000313" key="3">
    <source>
        <dbReference type="Proteomes" id="UP000886998"/>
    </source>
</evidence>
<comment type="caution">
    <text evidence="2">The sequence shown here is derived from an EMBL/GenBank/DDBJ whole genome shotgun (WGS) entry which is preliminary data.</text>
</comment>
<proteinExistence type="predicted"/>